<feature type="domain" description="N-acetyltransferase" evidence="1">
    <location>
        <begin position="8"/>
        <end position="153"/>
    </location>
</feature>
<organism evidence="2 3">
    <name type="scientific">Azospirillum endophyticum</name>
    <dbReference type="NCBI Taxonomy" id="2800326"/>
    <lineage>
        <taxon>Bacteria</taxon>
        <taxon>Pseudomonadati</taxon>
        <taxon>Pseudomonadota</taxon>
        <taxon>Alphaproteobacteria</taxon>
        <taxon>Rhodospirillales</taxon>
        <taxon>Azospirillaceae</taxon>
        <taxon>Azospirillum</taxon>
    </lineage>
</organism>
<dbReference type="PROSITE" id="PS51186">
    <property type="entry name" value="GNAT"/>
    <property type="match status" value="1"/>
</dbReference>
<keyword evidence="3" id="KW-1185">Reference proteome</keyword>
<sequence>MPGPSAANPPSPALPPHRIATLQGDASAFARLTYPAYRNMLAPVGIGTVAFGAWIGDAPVGLILACREEGRTTLLSVSVASGWRRCGIGGRLMEMLAAAVPAGERLTATYSSRLPARAAFEGLLRRCGWGAPVLQSMRAAGTPRAVLDWAKAHSPALRVLRSYGLALWRDATPDDRAEVEQLIGSGAIAAEFSPFAMAAQFEHWPDNSWLVRREGKVIGWMFARLELPDTVWYHGAAVRRDVEHLGPLLLMFHRVHQVAAERLGPDSTWRIDSFPRTPAMLAFMRRRVAAFAGFVDELYRVDRTQG</sequence>
<gene>
    <name evidence="2" type="ORF">JHL17_10135</name>
</gene>
<dbReference type="InterPro" id="IPR000182">
    <property type="entry name" value="GNAT_dom"/>
</dbReference>
<dbReference type="SUPFAM" id="SSF55729">
    <property type="entry name" value="Acyl-CoA N-acyltransferases (Nat)"/>
    <property type="match status" value="2"/>
</dbReference>
<reference evidence="3" key="1">
    <citation type="submission" date="2021-01" db="EMBL/GenBank/DDBJ databases">
        <title>Genome public.</title>
        <authorList>
            <person name="Liu C."/>
            <person name="Sun Q."/>
        </authorList>
    </citation>
    <scope>NUCLEOTIDE SEQUENCE [LARGE SCALE GENOMIC DNA]</scope>
    <source>
        <strain evidence="3">YIM B02556</strain>
    </source>
</reference>
<name>A0ABS1F2X8_9PROT</name>
<evidence type="ECO:0000259" key="1">
    <source>
        <dbReference type="PROSITE" id="PS51186"/>
    </source>
</evidence>
<evidence type="ECO:0000313" key="2">
    <source>
        <dbReference type="EMBL" id="MBK1837773.1"/>
    </source>
</evidence>
<dbReference type="CDD" id="cd04301">
    <property type="entry name" value="NAT_SF"/>
    <property type="match status" value="1"/>
</dbReference>
<dbReference type="Pfam" id="PF00583">
    <property type="entry name" value="Acetyltransf_1"/>
    <property type="match status" value="1"/>
</dbReference>
<dbReference type="Proteomes" id="UP000652760">
    <property type="component" value="Unassembled WGS sequence"/>
</dbReference>
<accession>A0ABS1F2X8</accession>
<dbReference type="InterPro" id="IPR016181">
    <property type="entry name" value="Acyl_CoA_acyltransferase"/>
</dbReference>
<dbReference type="Gene3D" id="3.40.630.30">
    <property type="match status" value="2"/>
</dbReference>
<evidence type="ECO:0000313" key="3">
    <source>
        <dbReference type="Proteomes" id="UP000652760"/>
    </source>
</evidence>
<dbReference type="RefSeq" id="WP_200192647.1">
    <property type="nucleotide sequence ID" value="NZ_JAENHM010000030.1"/>
</dbReference>
<dbReference type="EMBL" id="JAENHM010000030">
    <property type="protein sequence ID" value="MBK1837773.1"/>
    <property type="molecule type" value="Genomic_DNA"/>
</dbReference>
<proteinExistence type="predicted"/>
<comment type="caution">
    <text evidence="2">The sequence shown here is derived from an EMBL/GenBank/DDBJ whole genome shotgun (WGS) entry which is preliminary data.</text>
</comment>
<protein>
    <submittedName>
        <fullName evidence="2">GNAT family N-acetyltransferase</fullName>
    </submittedName>
</protein>